<proteinExistence type="predicted"/>
<keyword evidence="2" id="KW-1185">Reference proteome</keyword>
<evidence type="ECO:0000313" key="2">
    <source>
        <dbReference type="Proteomes" id="UP000507470"/>
    </source>
</evidence>
<dbReference type="PANTHER" id="PTHR46601:SF1">
    <property type="entry name" value="ADF-H DOMAIN-CONTAINING PROTEIN"/>
    <property type="match status" value="1"/>
</dbReference>
<dbReference type="PANTHER" id="PTHR46601">
    <property type="entry name" value="ULP_PROTEASE DOMAIN-CONTAINING PROTEIN"/>
    <property type="match status" value="1"/>
</dbReference>
<gene>
    <name evidence="1" type="ORF">MCOR_36399</name>
</gene>
<name>A0A6J8D5V8_MYTCO</name>
<protein>
    <submittedName>
        <fullName evidence="1">Uncharacterized protein</fullName>
    </submittedName>
</protein>
<evidence type="ECO:0000313" key="1">
    <source>
        <dbReference type="EMBL" id="CAC5402460.1"/>
    </source>
</evidence>
<dbReference type="EMBL" id="CACVKT020006490">
    <property type="protein sequence ID" value="CAC5402460.1"/>
    <property type="molecule type" value="Genomic_DNA"/>
</dbReference>
<dbReference type="AlphaFoldDB" id="A0A6J8D5V8"/>
<organism evidence="1 2">
    <name type="scientific">Mytilus coruscus</name>
    <name type="common">Sea mussel</name>
    <dbReference type="NCBI Taxonomy" id="42192"/>
    <lineage>
        <taxon>Eukaryota</taxon>
        <taxon>Metazoa</taxon>
        <taxon>Spiralia</taxon>
        <taxon>Lophotrochozoa</taxon>
        <taxon>Mollusca</taxon>
        <taxon>Bivalvia</taxon>
        <taxon>Autobranchia</taxon>
        <taxon>Pteriomorphia</taxon>
        <taxon>Mytilida</taxon>
        <taxon>Mytiloidea</taxon>
        <taxon>Mytilidae</taxon>
        <taxon>Mytilinae</taxon>
        <taxon>Mytilus</taxon>
    </lineage>
</organism>
<dbReference type="Proteomes" id="UP000507470">
    <property type="component" value="Unassembled WGS sequence"/>
</dbReference>
<reference evidence="1 2" key="1">
    <citation type="submission" date="2020-06" db="EMBL/GenBank/DDBJ databases">
        <authorList>
            <person name="Li R."/>
            <person name="Bekaert M."/>
        </authorList>
    </citation>
    <scope>NUCLEOTIDE SEQUENCE [LARGE SCALE GENOMIC DNA]</scope>
    <source>
        <strain evidence="2">wild</strain>
    </source>
</reference>
<sequence length="528" mass="61631">MNNIIDTTSYELQFSKSYEGQRQVRTDIPEFSISKSFSQQTKRIRTKVLTTEVSAWTFTSRKTRSDALSEDIKRKIYEYWISPDNSRPTANKNDIKRERLGPKLYTSHMKHVLEKTQTEVYISFKEKYPDMNISQRLFERLKPYFVVPVRPCDRETCCCRYHVEARYLFKSCMDFRKKHTPTSEHFPIFTHLTDLTNHTLCPKTDGQDYHQLKCVERKCEDCGVNKLHLSEEELSLTTESPNVEWMRYEYVFVPTKSGEKKKLCLVKVNTKPVRNYFETSHAKGVQDAAGGLITNQADFAVARGKWLIQNANDLYNFCKDNLETPRQSSICKRRIFRYVAEVPRNRLRSFKVVPSVRCIHQIKSTSPRNVLVRDLSCYACYNCPDEFNSCTSEAGPFRQYKLHEMEVTERLIANSDENSFIELIQPGIILAVFTDNPGEDYYILKCISDVKKLIQSTSDDWGNNFQAGVQLIEGLYFDKLCVNENNIQFKLIKGKNALIYLQSVRYICIGVESRYGKFTMTDDMHHEI</sequence>
<dbReference type="OrthoDB" id="5983328at2759"/>
<accession>A0A6J8D5V8</accession>